<dbReference type="GO" id="GO:0006614">
    <property type="term" value="P:SRP-dependent cotranslational protein targeting to membrane"/>
    <property type="evidence" value="ECO:0007669"/>
    <property type="project" value="InterPro"/>
</dbReference>
<gene>
    <name evidence="12" type="primary">ftsY</name>
    <name evidence="12" type="ORF">EVJ48_05515</name>
</gene>
<dbReference type="Gene3D" id="3.40.50.300">
    <property type="entry name" value="P-loop containing nucleotide triphosphate hydrolases"/>
    <property type="match status" value="1"/>
</dbReference>
<dbReference type="EMBL" id="SHMQ01000013">
    <property type="protein sequence ID" value="RZV38952.1"/>
    <property type="molecule type" value="Genomic_DNA"/>
</dbReference>
<dbReference type="InterPro" id="IPR004390">
    <property type="entry name" value="SR_rcpt_FtsY"/>
</dbReference>
<comment type="catalytic activity">
    <reaction evidence="10">
        <text>GTP + H2O = GDP + phosphate + H(+)</text>
        <dbReference type="Rhea" id="RHEA:19669"/>
        <dbReference type="ChEBI" id="CHEBI:15377"/>
        <dbReference type="ChEBI" id="CHEBI:15378"/>
        <dbReference type="ChEBI" id="CHEBI:37565"/>
        <dbReference type="ChEBI" id="CHEBI:43474"/>
        <dbReference type="ChEBI" id="CHEBI:58189"/>
        <dbReference type="EC" id="3.6.5.4"/>
    </reaction>
</comment>
<dbReference type="Gene3D" id="1.20.120.140">
    <property type="entry name" value="Signal recognition particle SRP54, nucleotide-binding domain"/>
    <property type="match status" value="1"/>
</dbReference>
<keyword evidence="6" id="KW-0378">Hydrolase</keyword>
<dbReference type="Pfam" id="PF00448">
    <property type="entry name" value="SRP54"/>
    <property type="match status" value="1"/>
</dbReference>
<evidence type="ECO:0000256" key="6">
    <source>
        <dbReference type="ARBA" id="ARBA00022801"/>
    </source>
</evidence>
<proteinExistence type="inferred from homology"/>
<keyword evidence="8" id="KW-0472">Membrane</keyword>
<dbReference type="SMART" id="SM00963">
    <property type="entry name" value="SRP54_N"/>
    <property type="match status" value="1"/>
</dbReference>
<dbReference type="InterPro" id="IPR036225">
    <property type="entry name" value="SRP/SRP_N"/>
</dbReference>
<dbReference type="GO" id="GO:0005525">
    <property type="term" value="F:GTP binding"/>
    <property type="evidence" value="ECO:0007669"/>
    <property type="project" value="UniProtKB-KW"/>
</dbReference>
<dbReference type="InterPro" id="IPR003593">
    <property type="entry name" value="AAA+_ATPase"/>
</dbReference>
<dbReference type="PROSITE" id="PS00300">
    <property type="entry name" value="SRP54"/>
    <property type="match status" value="1"/>
</dbReference>
<organism evidence="12 13">
    <name type="scientific">Candidatus Acidulodesulfobacterium acidiphilum</name>
    <dbReference type="NCBI Taxonomy" id="2597224"/>
    <lineage>
        <taxon>Bacteria</taxon>
        <taxon>Deltaproteobacteria</taxon>
        <taxon>Candidatus Acidulodesulfobacterales</taxon>
        <taxon>Candidatus Acidulodesulfobacterium</taxon>
    </lineage>
</organism>
<dbReference type="PANTHER" id="PTHR43134">
    <property type="entry name" value="SIGNAL RECOGNITION PARTICLE RECEPTOR SUBUNIT ALPHA"/>
    <property type="match status" value="1"/>
</dbReference>
<evidence type="ECO:0000256" key="1">
    <source>
        <dbReference type="ARBA" id="ARBA00004413"/>
    </source>
</evidence>
<keyword evidence="9" id="KW-0675">Receptor</keyword>
<evidence type="ECO:0000256" key="8">
    <source>
        <dbReference type="ARBA" id="ARBA00023136"/>
    </source>
</evidence>
<dbReference type="InterPro" id="IPR000897">
    <property type="entry name" value="SRP54_GTPase_dom"/>
</dbReference>
<keyword evidence="7" id="KW-0342">GTP-binding</keyword>
<comment type="caution">
    <text evidence="12">The sequence shown here is derived from an EMBL/GenBank/DDBJ whole genome shotgun (WGS) entry which is preliminary data.</text>
</comment>
<evidence type="ECO:0000259" key="11">
    <source>
        <dbReference type="PROSITE" id="PS00300"/>
    </source>
</evidence>
<evidence type="ECO:0000256" key="3">
    <source>
        <dbReference type="ARBA" id="ARBA00022475"/>
    </source>
</evidence>
<dbReference type="InterPro" id="IPR027417">
    <property type="entry name" value="P-loop_NTPase"/>
</dbReference>
<evidence type="ECO:0000256" key="9">
    <source>
        <dbReference type="ARBA" id="ARBA00023170"/>
    </source>
</evidence>
<dbReference type="CDD" id="cd17874">
    <property type="entry name" value="FtsY"/>
    <property type="match status" value="1"/>
</dbReference>
<name>A0A520XCW1_9DELT</name>
<dbReference type="GO" id="GO:0003924">
    <property type="term" value="F:GTPase activity"/>
    <property type="evidence" value="ECO:0007669"/>
    <property type="project" value="TreeGrafter"/>
</dbReference>
<dbReference type="GO" id="GO:0005886">
    <property type="term" value="C:plasma membrane"/>
    <property type="evidence" value="ECO:0007669"/>
    <property type="project" value="UniProtKB-SubCell"/>
</dbReference>
<dbReference type="SUPFAM" id="SSF47364">
    <property type="entry name" value="Domain of the SRP/SRP receptor G-proteins"/>
    <property type="match status" value="1"/>
</dbReference>
<evidence type="ECO:0000256" key="7">
    <source>
        <dbReference type="ARBA" id="ARBA00023134"/>
    </source>
</evidence>
<dbReference type="GO" id="GO:0005047">
    <property type="term" value="F:signal recognition particle binding"/>
    <property type="evidence" value="ECO:0007669"/>
    <property type="project" value="TreeGrafter"/>
</dbReference>
<evidence type="ECO:0000313" key="12">
    <source>
        <dbReference type="EMBL" id="RZV38952.1"/>
    </source>
</evidence>
<dbReference type="AlphaFoldDB" id="A0A520XCW1"/>
<dbReference type="SUPFAM" id="SSF52540">
    <property type="entry name" value="P-loop containing nucleoside triphosphate hydrolases"/>
    <property type="match status" value="1"/>
</dbReference>
<dbReference type="PANTHER" id="PTHR43134:SF1">
    <property type="entry name" value="SIGNAL RECOGNITION PARTICLE RECEPTOR SUBUNIT ALPHA"/>
    <property type="match status" value="1"/>
</dbReference>
<keyword evidence="4" id="KW-0963">Cytoplasm</keyword>
<feature type="domain" description="SRP54-type proteins GTP-binding" evidence="11">
    <location>
        <begin position="277"/>
        <end position="290"/>
    </location>
</feature>
<dbReference type="SMART" id="SM00962">
    <property type="entry name" value="SRP54"/>
    <property type="match status" value="1"/>
</dbReference>
<keyword evidence="3" id="KW-1003">Cell membrane</keyword>
<dbReference type="FunFam" id="3.40.50.300:FF:000053">
    <property type="entry name" value="Signal recognition particle receptor FtsY"/>
    <property type="match status" value="1"/>
</dbReference>
<dbReference type="SMART" id="SM00382">
    <property type="entry name" value="AAA"/>
    <property type="match status" value="1"/>
</dbReference>
<dbReference type="NCBIfam" id="TIGR00064">
    <property type="entry name" value="ftsY"/>
    <property type="match status" value="1"/>
</dbReference>
<dbReference type="InterPro" id="IPR042101">
    <property type="entry name" value="SRP54_N_sf"/>
</dbReference>
<evidence type="ECO:0000313" key="13">
    <source>
        <dbReference type="Proteomes" id="UP000322454"/>
    </source>
</evidence>
<dbReference type="InterPro" id="IPR013822">
    <property type="entry name" value="Signal_recog_particl_SRP54_hlx"/>
</dbReference>
<reference evidence="12 13" key="1">
    <citation type="submission" date="2019-01" db="EMBL/GenBank/DDBJ databases">
        <title>Insights into ecological role of a new deltaproteobacterial order Candidatus Sinidesulfobacterales (Sva0485) by metagenomics and metatranscriptomics.</title>
        <authorList>
            <person name="Tan S."/>
            <person name="Liu J."/>
            <person name="Fang Y."/>
            <person name="Hedlund B."/>
            <person name="Lian Z.-H."/>
            <person name="Huang L.-Y."/>
            <person name="Li J.-T."/>
            <person name="Huang L.-N."/>
            <person name="Li W.-J."/>
            <person name="Jiang H.-C."/>
            <person name="Dong H.-L."/>
            <person name="Shu W.-S."/>
        </authorList>
    </citation>
    <scope>NUCLEOTIDE SEQUENCE [LARGE SCALE GENOMIC DNA]</scope>
    <source>
        <strain evidence="12">AP4</strain>
    </source>
</reference>
<sequence length="303" mass="33396">MKIFEKFKNLGESLKKTKQELSNKISSIFGAGKIDAADIEKIEEALVLSDISYKTAVELIESVKKRLAKNKDLTTDIIKQALKDEVGDKISVEFPEIKDGNDKNIFIIVGVNGVGKTTTVGKLGKYYADRGKKVIIAACDTFRAAGKEQIEVWGQRTGIEVVSGKENQDPASVAHDAVQKFKEQDYNILLIDTAGRLHNKKHLMEELAKIKRVISKSYGSEPDEIFIVIDAGLGQNSLVQVEQFKEIVNITGVIVTKLDGSAKAGIIIDIISRMNLPVRFIGTGESPDDISEFSPEIFKDNLL</sequence>
<dbReference type="Pfam" id="PF02881">
    <property type="entry name" value="SRP54_N"/>
    <property type="match status" value="1"/>
</dbReference>
<comment type="subcellular location">
    <subcellularLocation>
        <location evidence="1">Cell membrane</location>
        <topology evidence="1">Peripheral membrane protein</topology>
        <orientation evidence="1">Cytoplasmic side</orientation>
    </subcellularLocation>
</comment>
<dbReference type="GO" id="GO:0005737">
    <property type="term" value="C:cytoplasm"/>
    <property type="evidence" value="ECO:0007669"/>
    <property type="project" value="UniProtKB-ARBA"/>
</dbReference>
<comment type="similarity">
    <text evidence="2">Belongs to the GTP-binding SRP family.</text>
</comment>
<evidence type="ECO:0000256" key="5">
    <source>
        <dbReference type="ARBA" id="ARBA00022741"/>
    </source>
</evidence>
<accession>A0A520XCW1</accession>
<evidence type="ECO:0000256" key="2">
    <source>
        <dbReference type="ARBA" id="ARBA00008531"/>
    </source>
</evidence>
<protein>
    <submittedName>
        <fullName evidence="12">Signal recognition particle-docking protein FtsY</fullName>
    </submittedName>
</protein>
<evidence type="ECO:0000256" key="10">
    <source>
        <dbReference type="ARBA" id="ARBA00048027"/>
    </source>
</evidence>
<evidence type="ECO:0000256" key="4">
    <source>
        <dbReference type="ARBA" id="ARBA00022490"/>
    </source>
</evidence>
<keyword evidence="5" id="KW-0547">Nucleotide-binding</keyword>
<dbReference type="Proteomes" id="UP000322454">
    <property type="component" value="Unassembled WGS sequence"/>
</dbReference>